<dbReference type="SUPFAM" id="SSF53335">
    <property type="entry name" value="S-adenosyl-L-methionine-dependent methyltransferases"/>
    <property type="match status" value="1"/>
</dbReference>
<evidence type="ECO:0000256" key="3">
    <source>
        <dbReference type="ARBA" id="ARBA00022679"/>
    </source>
</evidence>
<evidence type="ECO:0000256" key="1">
    <source>
        <dbReference type="ARBA" id="ARBA00009059"/>
    </source>
</evidence>
<comment type="caution">
    <text evidence="11">The sequence shown here is derived from an EMBL/GenBank/DDBJ whole genome shotgun (WGS) entry which is preliminary data.</text>
</comment>
<comment type="catalytic activity">
    <reaction evidence="10">
        <text>N-terminal L-alanyl-L-prolyl-L-lysyl-[protein] + 3 S-adenosyl-L-methionine = N-terminal N,N,N-trimethyl-L-alanyl-L-prolyl-L-lysyl-[protein] + 3 S-adenosyl-L-homocysteine + 3 H(+)</text>
        <dbReference type="Rhea" id="RHEA:54712"/>
        <dbReference type="Rhea" id="RHEA-COMP:13785"/>
        <dbReference type="Rhea" id="RHEA-COMP:13971"/>
        <dbReference type="ChEBI" id="CHEBI:15378"/>
        <dbReference type="ChEBI" id="CHEBI:57856"/>
        <dbReference type="ChEBI" id="CHEBI:59789"/>
        <dbReference type="ChEBI" id="CHEBI:138057"/>
        <dbReference type="ChEBI" id="CHEBI:138315"/>
        <dbReference type="EC" id="2.1.1.244"/>
    </reaction>
</comment>
<organism evidence="11 12">
    <name type="scientific">Tritrichomonas musculus</name>
    <dbReference type="NCBI Taxonomy" id="1915356"/>
    <lineage>
        <taxon>Eukaryota</taxon>
        <taxon>Metamonada</taxon>
        <taxon>Parabasalia</taxon>
        <taxon>Tritrichomonadida</taxon>
        <taxon>Tritrichomonadidae</taxon>
        <taxon>Tritrichomonas</taxon>
    </lineage>
</organism>
<dbReference type="CDD" id="cd02440">
    <property type="entry name" value="AdoMet_MTases"/>
    <property type="match status" value="1"/>
</dbReference>
<evidence type="ECO:0000256" key="6">
    <source>
        <dbReference type="ARBA" id="ARBA00039449"/>
    </source>
</evidence>
<keyword evidence="4" id="KW-0949">S-adenosyl-L-methionine</keyword>
<evidence type="ECO:0000256" key="4">
    <source>
        <dbReference type="ARBA" id="ARBA00022691"/>
    </source>
</evidence>
<protein>
    <recommendedName>
        <fullName evidence="6">Alpha N-terminal protein methyltransferase 1</fullName>
        <ecNumber evidence="5">2.1.1.244</ecNumber>
    </recommendedName>
    <alternativeName>
        <fullName evidence="7">X-Pro-Lys N-terminal protein methyltransferase 1</fullName>
    </alternativeName>
</protein>
<dbReference type="Gene3D" id="3.40.50.150">
    <property type="entry name" value="Vaccinia Virus protein VP39"/>
    <property type="match status" value="1"/>
</dbReference>
<dbReference type="PIRSF" id="PIRSF016958">
    <property type="entry name" value="DUF858_MeTrfase_lik"/>
    <property type="match status" value="1"/>
</dbReference>
<dbReference type="InterPro" id="IPR008576">
    <property type="entry name" value="MeTrfase_NTM1"/>
</dbReference>
<name>A0ABR2INR1_9EUKA</name>
<gene>
    <name evidence="11" type="ORF">M9Y10_009581</name>
</gene>
<dbReference type="Pfam" id="PF05891">
    <property type="entry name" value="Methyltransf_PK"/>
    <property type="match status" value="1"/>
</dbReference>
<reference evidence="11 12" key="1">
    <citation type="submission" date="2024-04" db="EMBL/GenBank/DDBJ databases">
        <title>Tritrichomonas musculus Genome.</title>
        <authorList>
            <person name="Alves-Ferreira E."/>
            <person name="Grigg M."/>
            <person name="Lorenzi H."/>
            <person name="Galac M."/>
        </authorList>
    </citation>
    <scope>NUCLEOTIDE SEQUENCE [LARGE SCALE GENOMIC DNA]</scope>
    <source>
        <strain evidence="11 12">EAF2021</strain>
    </source>
</reference>
<dbReference type="Proteomes" id="UP001470230">
    <property type="component" value="Unassembled WGS sequence"/>
</dbReference>
<evidence type="ECO:0000256" key="9">
    <source>
        <dbReference type="ARBA" id="ARBA00047885"/>
    </source>
</evidence>
<evidence type="ECO:0000256" key="7">
    <source>
        <dbReference type="ARBA" id="ARBA00043129"/>
    </source>
</evidence>
<dbReference type="PANTHER" id="PTHR12753:SF0">
    <property type="entry name" value="ALPHA N-TERMINAL PROTEIN METHYLTRANSFERASE 1"/>
    <property type="match status" value="1"/>
</dbReference>
<keyword evidence="3" id="KW-0808">Transferase</keyword>
<keyword evidence="2 11" id="KW-0489">Methyltransferase</keyword>
<comment type="catalytic activity">
    <reaction evidence="9">
        <text>N-terminal L-prolyl-L-prolyl-L-lysyl-[protein] + 2 S-adenosyl-L-methionine = N-terminal N,N-dimethyl-L-prolyl-L-prolyl-L-lysyl-[protein] + 2 S-adenosyl-L-homocysteine + 2 H(+)</text>
        <dbReference type="Rhea" id="RHEA:54736"/>
        <dbReference type="Rhea" id="RHEA-COMP:13787"/>
        <dbReference type="Rhea" id="RHEA-COMP:13974"/>
        <dbReference type="ChEBI" id="CHEBI:15378"/>
        <dbReference type="ChEBI" id="CHEBI:57856"/>
        <dbReference type="ChEBI" id="CHEBI:59789"/>
        <dbReference type="ChEBI" id="CHEBI:138059"/>
        <dbReference type="ChEBI" id="CHEBI:138318"/>
        <dbReference type="EC" id="2.1.1.244"/>
    </reaction>
</comment>
<dbReference type="EMBL" id="JAPFFF010000015">
    <property type="protein sequence ID" value="KAK8866615.1"/>
    <property type="molecule type" value="Genomic_DNA"/>
</dbReference>
<sequence>MTEKQDECGPQIADPDKMFEKYKDEWYNISTLYWSKQENNVEGMLGGYSSLTEIDITSSTNIIEKYQNPPQNKKYTKLGNNRIADCGSGIGRVSHSVLSKFFKSIDLIDPVDKFLEEAKKNLANDNVEIRTFTEGIQAWSPDYEYDAYWAQWAIMYLTDTDAINFLKRCKEHLNKNGYIFIKDNISSSNIKQKKEEATFYSQGCGICRVFSHYLQLFQKANLKVIEIQKQKNWPKELLPVYTFVLQ</sequence>
<evidence type="ECO:0000256" key="2">
    <source>
        <dbReference type="ARBA" id="ARBA00022603"/>
    </source>
</evidence>
<accession>A0ABR2INR1</accession>
<comment type="similarity">
    <text evidence="1">Belongs to the methyltransferase superfamily. NTM1 family.</text>
</comment>
<evidence type="ECO:0000256" key="10">
    <source>
        <dbReference type="ARBA" id="ARBA00048167"/>
    </source>
</evidence>
<evidence type="ECO:0000256" key="5">
    <source>
        <dbReference type="ARBA" id="ARBA00039112"/>
    </source>
</evidence>
<comment type="catalytic activity">
    <reaction evidence="8">
        <text>N-terminal L-seryl-L-prolyl-L-lysyl-[protein] + 3 S-adenosyl-L-methionine = N-terminal N,N,N-trimethyl-L-seryl-L-prolyl-L-lysyl-[protein] + 3 S-adenosyl-L-homocysteine + 3 H(+)</text>
        <dbReference type="Rhea" id="RHEA:54724"/>
        <dbReference type="Rhea" id="RHEA-COMP:13789"/>
        <dbReference type="Rhea" id="RHEA-COMP:13973"/>
        <dbReference type="ChEBI" id="CHEBI:15378"/>
        <dbReference type="ChEBI" id="CHEBI:57856"/>
        <dbReference type="ChEBI" id="CHEBI:59789"/>
        <dbReference type="ChEBI" id="CHEBI:138061"/>
        <dbReference type="ChEBI" id="CHEBI:138317"/>
        <dbReference type="EC" id="2.1.1.244"/>
    </reaction>
</comment>
<proteinExistence type="inferred from homology"/>
<dbReference type="PANTHER" id="PTHR12753">
    <property type="entry name" value="AD-003 - RELATED"/>
    <property type="match status" value="1"/>
</dbReference>
<dbReference type="GO" id="GO:0032259">
    <property type="term" value="P:methylation"/>
    <property type="evidence" value="ECO:0007669"/>
    <property type="project" value="UniProtKB-KW"/>
</dbReference>
<dbReference type="InterPro" id="IPR029063">
    <property type="entry name" value="SAM-dependent_MTases_sf"/>
</dbReference>
<evidence type="ECO:0000313" key="12">
    <source>
        <dbReference type="Proteomes" id="UP001470230"/>
    </source>
</evidence>
<dbReference type="EC" id="2.1.1.244" evidence="5"/>
<evidence type="ECO:0000313" key="11">
    <source>
        <dbReference type="EMBL" id="KAK8866615.1"/>
    </source>
</evidence>
<dbReference type="GO" id="GO:0008168">
    <property type="term" value="F:methyltransferase activity"/>
    <property type="evidence" value="ECO:0007669"/>
    <property type="project" value="UniProtKB-KW"/>
</dbReference>
<evidence type="ECO:0000256" key="8">
    <source>
        <dbReference type="ARBA" id="ARBA00047306"/>
    </source>
</evidence>
<keyword evidence="12" id="KW-1185">Reference proteome</keyword>